<comment type="catalytic activity">
    <reaction evidence="1 6">
        <text>Hydrolysis of (1-&gt;4)-beta-linkages between N-acetylmuramic acid and N-acetyl-D-glucosamine residues in a peptidoglycan and between N-acetyl-D-glucosamine residues in chitodextrins.</text>
        <dbReference type="EC" id="3.2.1.17"/>
    </reaction>
</comment>
<dbReference type="Pfam" id="PF00959">
    <property type="entry name" value="Phage_lysozyme"/>
    <property type="match status" value="1"/>
</dbReference>
<accession>A0A4R8F3R3</accession>
<evidence type="ECO:0000256" key="1">
    <source>
        <dbReference type="ARBA" id="ARBA00000632"/>
    </source>
</evidence>
<comment type="caution">
    <text evidence="7">The sequence shown here is derived from an EMBL/GenBank/DDBJ whole genome shotgun (WGS) entry which is preliminary data.</text>
</comment>
<reference evidence="7 8" key="1">
    <citation type="submission" date="2019-03" db="EMBL/GenBank/DDBJ databases">
        <title>Genomic Encyclopedia of Type Strains, Phase IV (KMG-IV): sequencing the most valuable type-strain genomes for metagenomic binning, comparative biology and taxonomic classification.</title>
        <authorList>
            <person name="Goeker M."/>
        </authorList>
    </citation>
    <scope>NUCLEOTIDE SEQUENCE [LARGE SCALE GENOMIC DNA]</scope>
    <source>
        <strain evidence="7 8">JA181</strain>
    </source>
</reference>
<keyword evidence="2 6" id="KW-0929">Antimicrobial</keyword>
<protein>
    <recommendedName>
        <fullName evidence="6">Lysozyme</fullName>
        <ecNumber evidence="6">3.2.1.17</ecNumber>
    </recommendedName>
</protein>
<dbReference type="HAMAP" id="MF_04136">
    <property type="entry name" value="SAR_ENDOLYSIN"/>
    <property type="match status" value="1"/>
</dbReference>
<keyword evidence="4 6" id="KW-0378">Hydrolase</keyword>
<proteinExistence type="inferred from homology"/>
<dbReference type="GO" id="GO:0042742">
    <property type="term" value="P:defense response to bacterium"/>
    <property type="evidence" value="ECO:0007669"/>
    <property type="project" value="UniProtKB-KW"/>
</dbReference>
<dbReference type="Gene3D" id="1.10.530.40">
    <property type="match status" value="1"/>
</dbReference>
<dbReference type="GO" id="GO:0016998">
    <property type="term" value="P:cell wall macromolecule catabolic process"/>
    <property type="evidence" value="ECO:0007669"/>
    <property type="project" value="InterPro"/>
</dbReference>
<keyword evidence="5 6" id="KW-0326">Glycosidase</keyword>
<gene>
    <name evidence="7" type="ORF">EV657_1565</name>
</gene>
<dbReference type="PANTHER" id="PTHR38107:SF3">
    <property type="entry name" value="LYSOZYME RRRD-RELATED"/>
    <property type="match status" value="1"/>
</dbReference>
<dbReference type="GO" id="GO:0009253">
    <property type="term" value="P:peptidoglycan catabolic process"/>
    <property type="evidence" value="ECO:0007669"/>
    <property type="project" value="InterPro"/>
</dbReference>
<dbReference type="EC" id="3.2.1.17" evidence="6"/>
<dbReference type="InterPro" id="IPR023347">
    <property type="entry name" value="Lysozyme_dom_sf"/>
</dbReference>
<evidence type="ECO:0000313" key="8">
    <source>
        <dbReference type="Proteomes" id="UP000295484"/>
    </source>
</evidence>
<dbReference type="CDD" id="cd16900">
    <property type="entry name" value="endolysin_R21-like"/>
    <property type="match status" value="1"/>
</dbReference>
<dbReference type="RefSeq" id="WP_134079770.1">
    <property type="nucleotide sequence ID" value="NZ_SOEB01000056.1"/>
</dbReference>
<dbReference type="SUPFAM" id="SSF53955">
    <property type="entry name" value="Lysozyme-like"/>
    <property type="match status" value="1"/>
</dbReference>
<dbReference type="InterPro" id="IPR023346">
    <property type="entry name" value="Lysozyme-like_dom_sf"/>
</dbReference>
<dbReference type="EMBL" id="SOEB01000056">
    <property type="protein sequence ID" value="TDX19716.1"/>
    <property type="molecule type" value="Genomic_DNA"/>
</dbReference>
<dbReference type="InterPro" id="IPR043688">
    <property type="entry name" value="SAR_endolysin-like"/>
</dbReference>
<dbReference type="GO" id="GO:0003796">
    <property type="term" value="F:lysozyme activity"/>
    <property type="evidence" value="ECO:0007669"/>
    <property type="project" value="UniProtKB-EC"/>
</dbReference>
<organism evidence="7 8">
    <name type="scientific">Rhodovulum visakhapatnamense</name>
    <dbReference type="NCBI Taxonomy" id="364297"/>
    <lineage>
        <taxon>Bacteria</taxon>
        <taxon>Pseudomonadati</taxon>
        <taxon>Pseudomonadota</taxon>
        <taxon>Alphaproteobacteria</taxon>
        <taxon>Rhodobacterales</taxon>
        <taxon>Paracoccaceae</taxon>
        <taxon>Rhodovulum</taxon>
    </lineage>
</organism>
<dbReference type="PANTHER" id="PTHR38107">
    <property type="match status" value="1"/>
</dbReference>
<dbReference type="InterPro" id="IPR034690">
    <property type="entry name" value="Endolysin_T4_type"/>
</dbReference>
<dbReference type="AlphaFoldDB" id="A0A4R8F3R3"/>
<evidence type="ECO:0000256" key="3">
    <source>
        <dbReference type="ARBA" id="ARBA00022638"/>
    </source>
</evidence>
<dbReference type="InterPro" id="IPR002196">
    <property type="entry name" value="Glyco_hydro_24"/>
</dbReference>
<dbReference type="HAMAP" id="MF_04110">
    <property type="entry name" value="ENDOLYSIN_T4"/>
    <property type="match status" value="1"/>
</dbReference>
<dbReference type="GO" id="GO:0031640">
    <property type="term" value="P:killing of cells of another organism"/>
    <property type="evidence" value="ECO:0007669"/>
    <property type="project" value="UniProtKB-KW"/>
</dbReference>
<keyword evidence="3 6" id="KW-0081">Bacteriolytic enzyme</keyword>
<evidence type="ECO:0000256" key="5">
    <source>
        <dbReference type="ARBA" id="ARBA00023295"/>
    </source>
</evidence>
<dbReference type="Proteomes" id="UP000295484">
    <property type="component" value="Unassembled WGS sequence"/>
</dbReference>
<evidence type="ECO:0000313" key="7">
    <source>
        <dbReference type="EMBL" id="TDX19716.1"/>
    </source>
</evidence>
<dbReference type="InterPro" id="IPR051018">
    <property type="entry name" value="Bacteriophage_GH24"/>
</dbReference>
<evidence type="ECO:0000256" key="2">
    <source>
        <dbReference type="ARBA" id="ARBA00022529"/>
    </source>
</evidence>
<evidence type="ECO:0000256" key="6">
    <source>
        <dbReference type="RuleBase" id="RU003788"/>
    </source>
</evidence>
<comment type="similarity">
    <text evidence="6">Belongs to the glycosyl hydrolase 24 family.</text>
</comment>
<sequence length="157" mass="16421">MIRRRTAAKGGAAAAVIAAAVALIAPWEGLRTASYQDIVGVWTICYGETRGVGPGQTVAPEECRSRLATRAAQFEAEIRPCLPATLPVETRAAFVSAAYNIGSGAFCRSSMSRRALAGDLPGACDALMLWVKAGGRTVPGLVNRRTAERALCLSGLD</sequence>
<name>A0A4R8F3R3_9RHOB</name>
<evidence type="ECO:0000256" key="4">
    <source>
        <dbReference type="ARBA" id="ARBA00022801"/>
    </source>
</evidence>